<evidence type="ECO:0000259" key="2">
    <source>
        <dbReference type="Pfam" id="PF03413"/>
    </source>
</evidence>
<accession>A0A502FF81</accession>
<dbReference type="EMBL" id="RCZC01000010">
    <property type="protein sequence ID" value="TPG48014.1"/>
    <property type="molecule type" value="Genomic_DNA"/>
</dbReference>
<dbReference type="Pfam" id="PF03413">
    <property type="entry name" value="PepSY"/>
    <property type="match status" value="1"/>
</dbReference>
<evidence type="ECO:0000313" key="4">
    <source>
        <dbReference type="Proteomes" id="UP000319931"/>
    </source>
</evidence>
<comment type="caution">
    <text evidence="3">The sequence shown here is derived from an EMBL/GenBank/DDBJ whole genome shotgun (WGS) entry which is preliminary data.</text>
</comment>
<sequence>MNKLPLFAMAAAAADLVPAMAIAAPNKPAAKLSMAQARAIALSTAPGKVADAEYEKEGGGWRYSFDIRQGARIHEIGVDANTGRIVEDKFEGLNEKD</sequence>
<organism evidence="3 4">
    <name type="scientific">Sphingomonas glacialis</name>
    <dbReference type="NCBI Taxonomy" id="658225"/>
    <lineage>
        <taxon>Bacteria</taxon>
        <taxon>Pseudomonadati</taxon>
        <taxon>Pseudomonadota</taxon>
        <taxon>Alphaproteobacteria</taxon>
        <taxon>Sphingomonadales</taxon>
        <taxon>Sphingomonadaceae</taxon>
        <taxon>Sphingomonas</taxon>
    </lineage>
</organism>
<dbReference type="RefSeq" id="WP_140852340.1">
    <property type="nucleotide sequence ID" value="NZ_RCZC01000010.1"/>
</dbReference>
<dbReference type="InterPro" id="IPR025711">
    <property type="entry name" value="PepSY"/>
</dbReference>
<gene>
    <name evidence="3" type="ORF">EAH76_21555</name>
</gene>
<reference evidence="3 4" key="1">
    <citation type="journal article" date="2019" name="Environ. Microbiol.">
        <title>Species interactions and distinct microbial communities in high Arctic permafrost affected cryosols are associated with the CH4 and CO2 gas fluxes.</title>
        <authorList>
            <person name="Altshuler I."/>
            <person name="Hamel J."/>
            <person name="Turney S."/>
            <person name="Magnuson E."/>
            <person name="Levesque R."/>
            <person name="Greer C."/>
            <person name="Whyte L.G."/>
        </authorList>
    </citation>
    <scope>NUCLEOTIDE SEQUENCE [LARGE SCALE GENOMIC DNA]</scope>
    <source>
        <strain evidence="3 4">E6.1</strain>
    </source>
</reference>
<evidence type="ECO:0000313" key="3">
    <source>
        <dbReference type="EMBL" id="TPG48014.1"/>
    </source>
</evidence>
<dbReference type="AlphaFoldDB" id="A0A502FF81"/>
<keyword evidence="1" id="KW-0732">Signal</keyword>
<protein>
    <submittedName>
        <fullName evidence="3">Peptidase M4</fullName>
    </submittedName>
</protein>
<feature type="chain" id="PRO_5021293524" evidence="1">
    <location>
        <begin position="24"/>
        <end position="97"/>
    </location>
</feature>
<dbReference type="OrthoDB" id="5297827at2"/>
<dbReference type="Proteomes" id="UP000319931">
    <property type="component" value="Unassembled WGS sequence"/>
</dbReference>
<evidence type="ECO:0000256" key="1">
    <source>
        <dbReference type="SAM" id="SignalP"/>
    </source>
</evidence>
<keyword evidence="4" id="KW-1185">Reference proteome</keyword>
<feature type="domain" description="PepSY" evidence="2">
    <location>
        <begin position="31"/>
        <end position="88"/>
    </location>
</feature>
<feature type="signal peptide" evidence="1">
    <location>
        <begin position="1"/>
        <end position="23"/>
    </location>
</feature>
<proteinExistence type="predicted"/>
<name>A0A502FF81_9SPHN</name>
<dbReference type="Gene3D" id="3.10.450.40">
    <property type="match status" value="1"/>
</dbReference>